<feature type="compositionally biased region" description="Basic and acidic residues" evidence="12">
    <location>
        <begin position="993"/>
        <end position="1019"/>
    </location>
</feature>
<proteinExistence type="inferred from homology"/>
<dbReference type="InterPro" id="IPR027417">
    <property type="entry name" value="P-loop_NTPase"/>
</dbReference>
<evidence type="ECO:0000259" key="13">
    <source>
        <dbReference type="Pfam" id="PF05127"/>
    </source>
</evidence>
<feature type="binding site" evidence="11">
    <location>
        <begin position="619"/>
        <end position="621"/>
    </location>
    <ligand>
        <name>acetyl-CoA</name>
        <dbReference type="ChEBI" id="CHEBI:57288"/>
    </ligand>
</feature>
<dbReference type="Gene3D" id="3.40.50.300">
    <property type="entry name" value="P-loop containing nucleotide triphosphate hydrolases"/>
    <property type="match status" value="1"/>
</dbReference>
<comment type="catalytic activity">
    <reaction evidence="9 11">
        <text>a cytidine in 18S rRNA + acetyl-CoA + ATP + H2O = an N(4)-acetylcytidine in 18S rRNA + ADP + phosphate + CoA + H(+)</text>
        <dbReference type="Rhea" id="RHEA:51424"/>
        <dbReference type="Rhea" id="RHEA-COMP:13575"/>
        <dbReference type="Rhea" id="RHEA-COMP:13576"/>
        <dbReference type="ChEBI" id="CHEBI:15377"/>
        <dbReference type="ChEBI" id="CHEBI:15378"/>
        <dbReference type="ChEBI" id="CHEBI:30616"/>
        <dbReference type="ChEBI" id="CHEBI:43474"/>
        <dbReference type="ChEBI" id="CHEBI:57287"/>
        <dbReference type="ChEBI" id="CHEBI:57288"/>
        <dbReference type="ChEBI" id="CHEBI:74900"/>
        <dbReference type="ChEBI" id="CHEBI:82748"/>
        <dbReference type="ChEBI" id="CHEBI:456216"/>
    </reaction>
</comment>
<dbReference type="InterPro" id="IPR000182">
    <property type="entry name" value="GNAT_dom"/>
</dbReference>
<keyword evidence="3 11" id="KW-0808">Transferase</keyword>
<evidence type="ECO:0000313" key="17">
    <source>
        <dbReference type="EMBL" id="CAD8579959.1"/>
    </source>
</evidence>
<dbReference type="EMBL" id="HBEW01003098">
    <property type="protein sequence ID" value="CAD8579959.1"/>
    <property type="molecule type" value="Transcribed_RNA"/>
</dbReference>
<evidence type="ECO:0000256" key="8">
    <source>
        <dbReference type="ARBA" id="ARBA00023315"/>
    </source>
</evidence>
<gene>
    <name evidence="17" type="ORF">OMED0929_LOCUS2550</name>
</gene>
<dbReference type="InterPro" id="IPR013562">
    <property type="entry name" value="TmcA/NAT10_N"/>
</dbReference>
<feature type="compositionally biased region" description="Basic residues" evidence="12">
    <location>
        <begin position="1020"/>
        <end position="1040"/>
    </location>
</feature>
<dbReference type="AlphaFoldDB" id="A0A6U0BMM2"/>
<dbReference type="GO" id="GO:0051391">
    <property type="term" value="P:tRNA acetylation"/>
    <property type="evidence" value="ECO:0007669"/>
    <property type="project" value="UniProtKB-UniRule"/>
</dbReference>
<feature type="binding site" evidence="11">
    <location>
        <begin position="281"/>
        <end position="290"/>
    </location>
    <ligand>
        <name>ATP</name>
        <dbReference type="ChEBI" id="CHEBI:30616"/>
    </ligand>
</feature>
<evidence type="ECO:0000256" key="7">
    <source>
        <dbReference type="ARBA" id="ARBA00023242"/>
    </source>
</evidence>
<dbReference type="Gene3D" id="3.40.630.30">
    <property type="match status" value="1"/>
</dbReference>
<protein>
    <recommendedName>
        <fullName evidence="10 11">RNA cytidine acetyltransferase</fullName>
        <ecNumber evidence="11">2.3.1.-</ecNumber>
    </recommendedName>
    <alternativeName>
        <fullName evidence="11">18S rRNA cytosine acetyltransferase</fullName>
    </alternativeName>
</protein>
<sequence length="1040" mass="115260">MRKKVDSRIRTLVENGVKNNERTMFVLVGDRGRDQVVNLHYMLSKAVVKSRPNVLWCYKKDLYLSSHRKKRAKQVKKMQNSGLMDSENEDPFSLFVASTSIRYCYYAETQKILGNTYGMAVLQDFEALTPNLLARTIETVEGGGLIVLLLSNMDSLTQLYNMTMDVHSRFRTEGHQDIVARFNERFTLSLGACPTCIMMDDELNILPTSSHIRGIEPVEEQRSAEAPELADLKESLQEVEPAGPLVKCCKTLDQAKAVVTFLDAASEKTLRSTVALTAARGRGKSAAMGIAVAGAVEMGYANIFVTSPSPENLKTFFEFILKGFDALGYKEHLDYDLVESTNPAFGKCIVRINVTRRHRQTIQYILPQHAERATQAELLVIDEAAAIPLPTVKALLGPYLVFLCSTINGYEGTGRALSIKLIGNLRKEAATSQQANKDGKLATGGSRLLREVALQEPVRYAPGDRIEKWLNDLLCLDAADALSPLIGTLPPPSACELYEVSRDTLFSAHAAGELFLKRMMALYVSSHYRNTPNDLQLMSDAPAHRLFVLLAPVDETSSTLPEVLCVVQVALEGAISQKSAHATLAAGLSPQGDLIPWTMASQFQDEGFPSFTGVRIVRIAVHPDLPRQGYGSRAMQLIHDYYEGKLTDLREHVEDIDVKPTTESWQTTGKLAEETLKPRDNLPPLLTNLSERKPEHVNWIGTAFGLTSELYSYWSKGGYKPVYIRQTPSETTGEHSCIMLRPCFPVGEEESPDGHWVDSFYEDFRVRFTSLLGSSFRDMKPGLCLSVLAPQLNYDDDSKSKGAPRDSVIKADNEILTPHDLRRIQKYAAALVDHHLIGDLVPPLARAYFAKRIPVTLSYTQAAILLILGLQLKTVDESVKDLDLPGTQVMALFNKAVRRIHGSLLTAREADVEAALPSISMPELRPHAVGLDEELEEGAAAVNAEMLAKRKELLEEAGIERFAIAGTEDEWDDALRGKSGKGSKLLSVKRKSGTKDKHSYEPKPKKIAEIEAPSSEKKDKKDKKDKKFKKSSASKRLKGT</sequence>
<dbReference type="GO" id="GO:1990883">
    <property type="term" value="F:18S rRNA cytidine N-acetyltransferase activity"/>
    <property type="evidence" value="ECO:0007669"/>
    <property type="project" value="TreeGrafter"/>
</dbReference>
<evidence type="ECO:0000259" key="16">
    <source>
        <dbReference type="Pfam" id="PF13725"/>
    </source>
</evidence>
<evidence type="ECO:0000256" key="2">
    <source>
        <dbReference type="ARBA" id="ARBA00022552"/>
    </source>
</evidence>
<dbReference type="GO" id="GO:0005730">
    <property type="term" value="C:nucleolus"/>
    <property type="evidence" value="ECO:0007669"/>
    <property type="project" value="UniProtKB-SubCell"/>
</dbReference>
<dbReference type="InterPro" id="IPR033688">
    <property type="entry name" value="NAT10"/>
</dbReference>
<keyword evidence="4 11" id="KW-0819">tRNA processing</keyword>
<comment type="subcellular location">
    <subcellularLocation>
        <location evidence="1 11">Nucleus</location>
        <location evidence="1 11">Nucleolus</location>
    </subcellularLocation>
</comment>
<comment type="function">
    <text evidence="11">RNA cytidine acetyltransferase with specificity toward both 18S rRNA and tRNAs. Catalyzes the formation of N(4)-acetylcytidine (ac4C) in 18S rRNA. Required for early nucleolar cleavages of precursor rRNA at sites A0, A1 and A2 during 18S rRNA synthesis. Catalyzes the formation of ac4C in serine and leucine tRNAs. Requires a tRNA-binding adapter protein for full tRNA acetyltransferase activity but not for 18S rRNA acetylation.</text>
</comment>
<evidence type="ECO:0000256" key="5">
    <source>
        <dbReference type="ARBA" id="ARBA00022741"/>
    </source>
</evidence>
<dbReference type="InterPro" id="IPR027992">
    <property type="entry name" value="tRNA_bind_dom"/>
</dbReference>
<keyword evidence="5 11" id="KW-0547">Nucleotide-binding</keyword>
<evidence type="ECO:0000259" key="15">
    <source>
        <dbReference type="Pfam" id="PF13718"/>
    </source>
</evidence>
<feature type="domain" description="TmcA/NAT10 N-terminal" evidence="14">
    <location>
        <begin position="1"/>
        <end position="200"/>
    </location>
</feature>
<dbReference type="Pfam" id="PF13718">
    <property type="entry name" value="GNAT_acetyltr_2"/>
    <property type="match status" value="1"/>
</dbReference>
<feature type="binding site" evidence="11">
    <location>
        <position position="459"/>
    </location>
    <ligand>
        <name>ATP</name>
        <dbReference type="ChEBI" id="CHEBI:30616"/>
    </ligand>
</feature>
<dbReference type="InterPro" id="IPR007807">
    <property type="entry name" value="TcmA/NAT10_helicase"/>
</dbReference>
<feature type="domain" description="TcmA/NAT10 helicase" evidence="13">
    <location>
        <begin position="276"/>
        <end position="477"/>
    </location>
</feature>
<evidence type="ECO:0000256" key="9">
    <source>
        <dbReference type="ARBA" id="ARBA00052133"/>
    </source>
</evidence>
<name>A0A6U0BMM2_9CHLO</name>
<keyword evidence="6 11" id="KW-0067">ATP-binding</keyword>
<evidence type="ECO:0000256" key="4">
    <source>
        <dbReference type="ARBA" id="ARBA00022694"/>
    </source>
</evidence>
<keyword evidence="8 11" id="KW-0012">Acyltransferase</keyword>
<dbReference type="HAMAP" id="MF_03211">
    <property type="entry name" value="RNA_acetyltr_Nat10"/>
    <property type="match status" value="1"/>
</dbReference>
<organism evidence="17">
    <name type="scientific">Ostreococcus mediterraneus</name>
    <dbReference type="NCBI Taxonomy" id="1486918"/>
    <lineage>
        <taxon>Eukaryota</taxon>
        <taxon>Viridiplantae</taxon>
        <taxon>Chlorophyta</taxon>
        <taxon>Mamiellophyceae</taxon>
        <taxon>Mamiellales</taxon>
        <taxon>Bathycoccaceae</taxon>
        <taxon>Ostreococcus</taxon>
    </lineage>
</organism>
<reference evidence="17" key="1">
    <citation type="submission" date="2021-01" db="EMBL/GenBank/DDBJ databases">
        <authorList>
            <person name="Corre E."/>
            <person name="Pelletier E."/>
            <person name="Niang G."/>
            <person name="Scheremetjew M."/>
            <person name="Finn R."/>
            <person name="Kale V."/>
            <person name="Holt S."/>
            <person name="Cochrane G."/>
            <person name="Meng A."/>
            <person name="Brown T."/>
            <person name="Cohen L."/>
        </authorList>
    </citation>
    <scope>NUCLEOTIDE SEQUENCE</scope>
    <source>
        <strain evidence="17">Clade-D-RCC2572</strain>
    </source>
</reference>
<comment type="similarity">
    <text evidence="11">Belongs to the RNA cytidine acetyltransferase family. NAT10 subfamily.</text>
</comment>
<accession>A0A6U0BMM2</accession>
<dbReference type="Pfam" id="PF08351">
    <property type="entry name" value="TmcA_N"/>
    <property type="match status" value="1"/>
</dbReference>
<feature type="domain" description="Possible tRNA binding" evidence="16">
    <location>
        <begin position="756"/>
        <end position="974"/>
    </location>
</feature>
<feature type="region of interest" description="Disordered" evidence="12">
    <location>
        <begin position="983"/>
        <end position="1040"/>
    </location>
</feature>
<dbReference type="PANTHER" id="PTHR10925:SF5">
    <property type="entry name" value="RNA CYTIDINE ACETYLTRANSFERASE"/>
    <property type="match status" value="1"/>
</dbReference>
<dbReference type="EC" id="2.3.1.-" evidence="11"/>
<evidence type="ECO:0000256" key="3">
    <source>
        <dbReference type="ARBA" id="ARBA00022679"/>
    </source>
</evidence>
<dbReference type="GO" id="GO:0000049">
    <property type="term" value="F:tRNA binding"/>
    <property type="evidence" value="ECO:0007669"/>
    <property type="project" value="TreeGrafter"/>
</dbReference>
<evidence type="ECO:0000256" key="11">
    <source>
        <dbReference type="HAMAP-Rule" id="MF_03211"/>
    </source>
</evidence>
<evidence type="ECO:0000256" key="12">
    <source>
        <dbReference type="SAM" id="MobiDB-lite"/>
    </source>
</evidence>
<evidence type="ECO:0000256" key="1">
    <source>
        <dbReference type="ARBA" id="ARBA00004604"/>
    </source>
</evidence>
<dbReference type="InterPro" id="IPR032672">
    <property type="entry name" value="TmcA/NAT10/Kre33"/>
</dbReference>
<feature type="binding site" evidence="11">
    <location>
        <position position="716"/>
    </location>
    <ligand>
        <name>acetyl-CoA</name>
        <dbReference type="ChEBI" id="CHEBI:57288"/>
    </ligand>
</feature>
<comment type="catalytic activity">
    <reaction evidence="11">
        <text>a cytidine in tRNA + acetyl-CoA + ATP + H2O = an N(4)-acetylcytidine in tRNA + ADP + phosphate + CoA + H(+)</text>
        <dbReference type="Rhea" id="RHEA:53876"/>
        <dbReference type="Rhea" id="RHEA-COMP:13670"/>
        <dbReference type="Rhea" id="RHEA-COMP:13671"/>
        <dbReference type="ChEBI" id="CHEBI:15377"/>
        <dbReference type="ChEBI" id="CHEBI:15378"/>
        <dbReference type="ChEBI" id="CHEBI:30616"/>
        <dbReference type="ChEBI" id="CHEBI:43474"/>
        <dbReference type="ChEBI" id="CHEBI:57287"/>
        <dbReference type="ChEBI" id="CHEBI:57288"/>
        <dbReference type="ChEBI" id="CHEBI:74900"/>
        <dbReference type="ChEBI" id="CHEBI:82748"/>
        <dbReference type="ChEBI" id="CHEBI:456216"/>
    </reaction>
</comment>
<comment type="caution">
    <text evidence="11">Lacks conserved residue(s) required for the propagation of feature annotation.</text>
</comment>
<dbReference type="FunFam" id="3.40.50.300:FF:002218">
    <property type="entry name" value="tRNA(Met) cytidine acetyltransferase TmcA"/>
    <property type="match status" value="1"/>
</dbReference>
<keyword evidence="7 11" id="KW-0539">Nucleus</keyword>
<dbReference type="Gene3D" id="3.40.50.11040">
    <property type="match status" value="1"/>
</dbReference>
<dbReference type="GO" id="GO:0005524">
    <property type="term" value="F:ATP binding"/>
    <property type="evidence" value="ECO:0007669"/>
    <property type="project" value="UniProtKB-UniRule"/>
</dbReference>
<dbReference type="Pfam" id="PF13725">
    <property type="entry name" value="tRNA_bind_2"/>
    <property type="match status" value="1"/>
</dbReference>
<dbReference type="FunFam" id="3.40.50.11040:FF:000002">
    <property type="entry name" value="RNA cytidine acetyltransferase"/>
    <property type="match status" value="1"/>
</dbReference>
<evidence type="ECO:0000256" key="6">
    <source>
        <dbReference type="ARBA" id="ARBA00022840"/>
    </source>
</evidence>
<dbReference type="PANTHER" id="PTHR10925">
    <property type="entry name" value="N-ACETYLTRANSFERASE 10"/>
    <property type="match status" value="1"/>
</dbReference>
<feature type="domain" description="N-acetyltransferase" evidence="15">
    <location>
        <begin position="518"/>
        <end position="742"/>
    </location>
</feature>
<evidence type="ECO:0000256" key="10">
    <source>
        <dbReference type="ARBA" id="ARBA00068357"/>
    </source>
</evidence>
<dbReference type="GO" id="GO:0030686">
    <property type="term" value="C:90S preribosome"/>
    <property type="evidence" value="ECO:0007669"/>
    <property type="project" value="TreeGrafter"/>
</dbReference>
<evidence type="ECO:0000259" key="14">
    <source>
        <dbReference type="Pfam" id="PF08351"/>
    </source>
</evidence>
<keyword evidence="2 11" id="KW-0698">rRNA processing</keyword>
<dbReference type="GO" id="GO:1904812">
    <property type="term" value="P:rRNA acetylation involved in maturation of SSU-rRNA"/>
    <property type="evidence" value="ECO:0007669"/>
    <property type="project" value="InterPro"/>
</dbReference>
<dbReference type="Pfam" id="PF05127">
    <property type="entry name" value="NAT10_TcmA_helicase"/>
    <property type="match status" value="1"/>
</dbReference>